<evidence type="ECO:0000256" key="5">
    <source>
        <dbReference type="ARBA" id="ARBA00022833"/>
    </source>
</evidence>
<dbReference type="AlphaFoldDB" id="A0A166X5L1"/>
<feature type="compositionally biased region" description="Basic and acidic residues" evidence="11">
    <location>
        <begin position="400"/>
        <end position="412"/>
    </location>
</feature>
<keyword evidence="4 10" id="KW-0863">Zinc-finger</keyword>
<feature type="region of interest" description="Disordered" evidence="11">
    <location>
        <begin position="60"/>
        <end position="90"/>
    </location>
</feature>
<organism evidence="13 14">
    <name type="scientific">Athelia psychrophila</name>
    <dbReference type="NCBI Taxonomy" id="1759441"/>
    <lineage>
        <taxon>Eukaryota</taxon>
        <taxon>Fungi</taxon>
        <taxon>Dikarya</taxon>
        <taxon>Basidiomycota</taxon>
        <taxon>Agaricomycotina</taxon>
        <taxon>Agaricomycetes</taxon>
        <taxon>Agaricomycetidae</taxon>
        <taxon>Atheliales</taxon>
        <taxon>Atheliaceae</taxon>
        <taxon>Athelia</taxon>
    </lineage>
</organism>
<dbReference type="InterPro" id="IPR036236">
    <property type="entry name" value="Znf_C2H2_sf"/>
</dbReference>
<feature type="compositionally biased region" description="Acidic residues" evidence="11">
    <location>
        <begin position="17"/>
        <end position="32"/>
    </location>
</feature>
<keyword evidence="5" id="KW-0862">Zinc</keyword>
<evidence type="ECO:0000256" key="4">
    <source>
        <dbReference type="ARBA" id="ARBA00022771"/>
    </source>
</evidence>
<evidence type="ECO:0000256" key="1">
    <source>
        <dbReference type="ARBA" id="ARBA00004123"/>
    </source>
</evidence>
<dbReference type="STRING" id="436010.A0A166X5L1"/>
<evidence type="ECO:0000256" key="8">
    <source>
        <dbReference type="ARBA" id="ARBA00023163"/>
    </source>
</evidence>
<keyword evidence="2" id="KW-0479">Metal-binding</keyword>
<dbReference type="PROSITE" id="PS50157">
    <property type="entry name" value="ZINC_FINGER_C2H2_2"/>
    <property type="match status" value="3"/>
</dbReference>
<feature type="region of interest" description="Disordered" evidence="11">
    <location>
        <begin position="400"/>
        <end position="465"/>
    </location>
</feature>
<dbReference type="SMART" id="SM00355">
    <property type="entry name" value="ZnF_C2H2"/>
    <property type="match status" value="3"/>
</dbReference>
<dbReference type="GO" id="GO:0008270">
    <property type="term" value="F:zinc ion binding"/>
    <property type="evidence" value="ECO:0007669"/>
    <property type="project" value="UniProtKB-KW"/>
</dbReference>
<feature type="region of interest" description="Disordered" evidence="11">
    <location>
        <begin position="289"/>
        <end position="321"/>
    </location>
</feature>
<dbReference type="GO" id="GO:0005654">
    <property type="term" value="C:nucleoplasm"/>
    <property type="evidence" value="ECO:0007669"/>
    <property type="project" value="TreeGrafter"/>
</dbReference>
<evidence type="ECO:0000256" key="11">
    <source>
        <dbReference type="SAM" id="MobiDB-lite"/>
    </source>
</evidence>
<keyword evidence="7" id="KW-0238">DNA-binding</keyword>
<dbReference type="PANTHER" id="PTHR24399:SF70">
    <property type="entry name" value="C2H2-TYPE DOMAIN-CONTAINING PROTEIN"/>
    <property type="match status" value="1"/>
</dbReference>
<feature type="compositionally biased region" description="Low complexity" evidence="11">
    <location>
        <begin position="60"/>
        <end position="80"/>
    </location>
</feature>
<feature type="domain" description="C2H2-type" evidence="12">
    <location>
        <begin position="329"/>
        <end position="356"/>
    </location>
</feature>
<dbReference type="PROSITE" id="PS00028">
    <property type="entry name" value="ZINC_FINGER_C2H2_1"/>
    <property type="match status" value="2"/>
</dbReference>
<sequence length="629" mass="66643">MDDLAHATTDPANPPGEAEEWDEDDENYDEDDEDYIDAEAEEIAQRLRDQLWADINAARASAGNPPAAPTANTPTTVTVPEAGRTSHPLSKKEEAAIATMQAIVAFAEKDAGVRAILESAIIPDTNDDNVFNIISRSAASRTIPKSVAKSLSNILVSLARSDTLFSTLRHPNTETLPSDKGKRKRDDMEEDMSHHENTSSKRPFYAPNDLQMQVEGAVRIVTQTLSAHSATGRPLHPAVVASVQLQLHQIFLFAVTSSAGAGVNANALQEISGLIQVIGVLSGIQIGPTADATAENPHNLPEPTSQSPHTNSNNLPGTPQVGDIGTAVYPCPACDKSFSRLYSLRAHQRIHGTERPYTCPSCNAAFARLYDLKRHTKVHETASWKCTGCDKTFSRSDAVKRHQDSARGRGDGTGDACGGGEIREVQAEDGSGDTQDGNHSSHGDSVGDTSSRLMDHTVDDGSAEEGEVQTDIIARMQSAVMSLHGLLSTQVAATLGAPPGSEAIPSADPSVGQATLASVIARAQQQSRPVETDAEVPSVGPDFPMDIGNEPLHEQLQLPETTGPAPSLASYGLSSDQALLLEQAIANAAAAAQAQAEAEAALEEGEEDGEYENEIEDAGGIMNVDRDNL</sequence>
<feature type="compositionally biased region" description="Acidic residues" evidence="11">
    <location>
        <begin position="600"/>
        <end position="617"/>
    </location>
</feature>
<proteinExistence type="predicted"/>
<comment type="subcellular location">
    <subcellularLocation>
        <location evidence="1">Nucleus</location>
    </subcellularLocation>
</comment>
<dbReference type="FunFam" id="3.30.160.60:FF:000446">
    <property type="entry name" value="Zinc finger protein"/>
    <property type="match status" value="1"/>
</dbReference>
<dbReference type="Pfam" id="PF00096">
    <property type="entry name" value="zf-C2H2"/>
    <property type="match status" value="3"/>
</dbReference>
<evidence type="ECO:0000259" key="12">
    <source>
        <dbReference type="PROSITE" id="PS50157"/>
    </source>
</evidence>
<dbReference type="Proteomes" id="UP000076532">
    <property type="component" value="Unassembled WGS sequence"/>
</dbReference>
<feature type="domain" description="C2H2-type" evidence="12">
    <location>
        <begin position="357"/>
        <end position="379"/>
    </location>
</feature>
<feature type="compositionally biased region" description="Basic and acidic residues" evidence="11">
    <location>
        <begin position="177"/>
        <end position="199"/>
    </location>
</feature>
<evidence type="ECO:0000256" key="2">
    <source>
        <dbReference type="ARBA" id="ARBA00022723"/>
    </source>
</evidence>
<reference evidence="13 14" key="1">
    <citation type="journal article" date="2016" name="Mol. Biol. Evol.">
        <title>Comparative Genomics of Early-Diverging Mushroom-Forming Fungi Provides Insights into the Origins of Lignocellulose Decay Capabilities.</title>
        <authorList>
            <person name="Nagy L.G."/>
            <person name="Riley R."/>
            <person name="Tritt A."/>
            <person name="Adam C."/>
            <person name="Daum C."/>
            <person name="Floudas D."/>
            <person name="Sun H."/>
            <person name="Yadav J.S."/>
            <person name="Pangilinan J."/>
            <person name="Larsson K.H."/>
            <person name="Matsuura K."/>
            <person name="Barry K."/>
            <person name="Labutti K."/>
            <person name="Kuo R."/>
            <person name="Ohm R.A."/>
            <person name="Bhattacharya S.S."/>
            <person name="Shirouzu T."/>
            <person name="Yoshinaga Y."/>
            <person name="Martin F.M."/>
            <person name="Grigoriev I.V."/>
            <person name="Hibbett D.S."/>
        </authorList>
    </citation>
    <scope>NUCLEOTIDE SEQUENCE [LARGE SCALE GENOMIC DNA]</scope>
    <source>
        <strain evidence="13 14">CBS 109695</strain>
    </source>
</reference>
<feature type="compositionally biased region" description="Polar residues" evidence="11">
    <location>
        <begin position="302"/>
        <end position="317"/>
    </location>
</feature>
<keyword evidence="8" id="KW-0804">Transcription</keyword>
<evidence type="ECO:0000256" key="9">
    <source>
        <dbReference type="ARBA" id="ARBA00023242"/>
    </source>
</evidence>
<dbReference type="GO" id="GO:0000978">
    <property type="term" value="F:RNA polymerase II cis-regulatory region sequence-specific DNA binding"/>
    <property type="evidence" value="ECO:0007669"/>
    <property type="project" value="TreeGrafter"/>
</dbReference>
<evidence type="ECO:0000313" key="13">
    <source>
        <dbReference type="EMBL" id="KZP34443.1"/>
    </source>
</evidence>
<keyword evidence="6" id="KW-0805">Transcription regulation</keyword>
<evidence type="ECO:0000313" key="14">
    <source>
        <dbReference type="Proteomes" id="UP000076532"/>
    </source>
</evidence>
<evidence type="ECO:0000256" key="3">
    <source>
        <dbReference type="ARBA" id="ARBA00022737"/>
    </source>
</evidence>
<keyword evidence="9" id="KW-0539">Nucleus</keyword>
<dbReference type="OrthoDB" id="8922241at2759"/>
<feature type="region of interest" description="Disordered" evidence="11">
    <location>
        <begin position="169"/>
        <end position="204"/>
    </location>
</feature>
<dbReference type="InterPro" id="IPR013087">
    <property type="entry name" value="Znf_C2H2_type"/>
</dbReference>
<dbReference type="FunFam" id="3.30.160.60:FF:000030">
    <property type="entry name" value="Zinc finger protein 628"/>
    <property type="match status" value="1"/>
</dbReference>
<keyword evidence="3" id="KW-0677">Repeat</keyword>
<name>A0A166X5L1_9AGAM</name>
<feature type="domain" description="C2H2-type" evidence="12">
    <location>
        <begin position="384"/>
        <end position="411"/>
    </location>
</feature>
<accession>A0A166X5L1</accession>
<dbReference type="EMBL" id="KV417480">
    <property type="protein sequence ID" value="KZP34443.1"/>
    <property type="molecule type" value="Genomic_DNA"/>
</dbReference>
<dbReference type="Gene3D" id="3.30.160.60">
    <property type="entry name" value="Classic Zinc Finger"/>
    <property type="match status" value="2"/>
</dbReference>
<keyword evidence="14" id="KW-1185">Reference proteome</keyword>
<evidence type="ECO:0000256" key="10">
    <source>
        <dbReference type="PROSITE-ProRule" id="PRU00042"/>
    </source>
</evidence>
<feature type="region of interest" description="Disordered" evidence="11">
    <location>
        <begin position="1"/>
        <end position="32"/>
    </location>
</feature>
<dbReference type="GO" id="GO:0001227">
    <property type="term" value="F:DNA-binding transcription repressor activity, RNA polymerase II-specific"/>
    <property type="evidence" value="ECO:0007669"/>
    <property type="project" value="TreeGrafter"/>
</dbReference>
<evidence type="ECO:0000256" key="6">
    <source>
        <dbReference type="ARBA" id="ARBA00023015"/>
    </source>
</evidence>
<evidence type="ECO:0000256" key="7">
    <source>
        <dbReference type="ARBA" id="ARBA00023125"/>
    </source>
</evidence>
<feature type="region of interest" description="Disordered" evidence="11">
    <location>
        <begin position="597"/>
        <end position="629"/>
    </location>
</feature>
<dbReference type="PANTHER" id="PTHR24399">
    <property type="entry name" value="ZINC FINGER AND BTB DOMAIN-CONTAINING"/>
    <property type="match status" value="1"/>
</dbReference>
<gene>
    <name evidence="13" type="ORF">FIBSPDRAFT_8407</name>
</gene>
<protein>
    <recommendedName>
        <fullName evidence="12">C2H2-type domain-containing protein</fullName>
    </recommendedName>
</protein>
<dbReference type="SUPFAM" id="SSF57667">
    <property type="entry name" value="beta-beta-alpha zinc fingers"/>
    <property type="match status" value="1"/>
</dbReference>